<keyword evidence="1" id="KW-0614">Plasmid</keyword>
<proteinExistence type="predicted"/>
<dbReference type="OrthoDB" id="508362at2"/>
<geneLocation type="plasmid" evidence="2">
    <name>pnfsy07</name>
</geneLocation>
<dbReference type="RefSeq" id="WP_100903799.1">
    <property type="nucleotide sequence ID" value="NZ_CAWNNC010000008.1"/>
</dbReference>
<reference evidence="1 2" key="1">
    <citation type="submission" date="2017-11" db="EMBL/GenBank/DDBJ databases">
        <title>Complete genome of a free-living desiccation-tolerant cyanobacterium and its photosynthetic adaptation to extreme terrestrial habitat.</title>
        <authorList>
            <person name="Shang J."/>
        </authorList>
    </citation>
    <scope>NUCLEOTIDE SEQUENCE [LARGE SCALE GENOMIC DNA]</scope>
    <source>
        <strain evidence="1 2">CCNUN1</strain>
        <plasmid evidence="2">pnfsy07</plasmid>
    </source>
</reference>
<dbReference type="EMBL" id="CP024792">
    <property type="protein sequence ID" value="AUB43810.1"/>
    <property type="molecule type" value="Genomic_DNA"/>
</dbReference>
<evidence type="ECO:0000313" key="1">
    <source>
        <dbReference type="EMBL" id="AUB43810.1"/>
    </source>
</evidence>
<dbReference type="SUPFAM" id="SSF52540">
    <property type="entry name" value="P-loop containing nucleoside triphosphate hydrolases"/>
    <property type="match status" value="1"/>
</dbReference>
<protein>
    <submittedName>
        <fullName evidence="1">GTPase SAR1 family domain</fullName>
    </submittedName>
</protein>
<keyword evidence="2" id="KW-1185">Reference proteome</keyword>
<organism evidence="1 2">
    <name type="scientific">Nostoc flagelliforme CCNUN1</name>
    <dbReference type="NCBI Taxonomy" id="2038116"/>
    <lineage>
        <taxon>Bacteria</taxon>
        <taxon>Bacillati</taxon>
        <taxon>Cyanobacteriota</taxon>
        <taxon>Cyanophyceae</taxon>
        <taxon>Nostocales</taxon>
        <taxon>Nostocaceae</taxon>
        <taxon>Nostoc</taxon>
    </lineage>
</organism>
<dbReference type="AlphaFoldDB" id="A0A2K8T825"/>
<sequence length="275" mass="31931">MFGKRFVITSGDARVGKSTVSRLLLELYFKSKCNVRVFYHGYRNKLSMYKTKGFEINHLGFSRGDSDRLLLDLEMFPKLKVILTDMPGQNLREFNFFERDVSLIENLNCLGYRVTFLHPISHRKDCVEDYLQDLYQHFGSQVDYVIIQNHYFGKRFRYYEGSKFQADIKKLNGLELVLGGLHNDFYQLLEDTCLPYDQLIETNSPLNTIQRSIVFNWMENFHNSIVSNGIASNYLGLSISCAELVSTSVSKQSPSNFNVTEDIESDKWELFALPN</sequence>
<dbReference type="InterPro" id="IPR027417">
    <property type="entry name" value="P-loop_NTPase"/>
</dbReference>
<accession>A0A2K8T825</accession>
<name>A0A2K8T825_9NOSO</name>
<gene>
    <name evidence="1" type="ORF">COO91_10002</name>
</gene>
<dbReference type="Proteomes" id="UP000232003">
    <property type="component" value="Plasmid pNFSY07"/>
</dbReference>
<evidence type="ECO:0000313" key="2">
    <source>
        <dbReference type="Proteomes" id="UP000232003"/>
    </source>
</evidence>
<dbReference type="KEGG" id="nfl:COO91_10002"/>